<feature type="region of interest" description="Disordered" evidence="2">
    <location>
        <begin position="1"/>
        <end position="67"/>
    </location>
</feature>
<feature type="compositionally biased region" description="Basic and acidic residues" evidence="2">
    <location>
        <begin position="311"/>
        <end position="332"/>
    </location>
</feature>
<reference evidence="3 4" key="1">
    <citation type="journal article" date="2010" name="Nature">
        <title>The Ectocarpus genome and the independent evolution of multicellularity in brown algae.</title>
        <authorList>
            <person name="Cock J.M."/>
            <person name="Sterck L."/>
            <person name="Rouze P."/>
            <person name="Scornet D."/>
            <person name="Allen A.E."/>
            <person name="Amoutzias G."/>
            <person name="Anthouard V."/>
            <person name="Artiguenave F."/>
            <person name="Aury J.M."/>
            <person name="Badger J.H."/>
            <person name="Beszteri B."/>
            <person name="Billiau K."/>
            <person name="Bonnet E."/>
            <person name="Bothwell J.H."/>
            <person name="Bowler C."/>
            <person name="Boyen C."/>
            <person name="Brownlee C."/>
            <person name="Carrano C.J."/>
            <person name="Charrier B."/>
            <person name="Cho G.Y."/>
            <person name="Coelho S.M."/>
            <person name="Collen J."/>
            <person name="Corre E."/>
            <person name="Da Silva C."/>
            <person name="Delage L."/>
            <person name="Delaroque N."/>
            <person name="Dittami S.M."/>
            <person name="Doulbeau S."/>
            <person name="Elias M."/>
            <person name="Farnham G."/>
            <person name="Gachon C.M."/>
            <person name="Gschloessl B."/>
            <person name="Heesch S."/>
            <person name="Jabbari K."/>
            <person name="Jubin C."/>
            <person name="Kawai H."/>
            <person name="Kimura K."/>
            <person name="Kloareg B."/>
            <person name="Kupper F.C."/>
            <person name="Lang D."/>
            <person name="Le Bail A."/>
            <person name="Leblanc C."/>
            <person name="Lerouge P."/>
            <person name="Lohr M."/>
            <person name="Lopez P.J."/>
            <person name="Martens C."/>
            <person name="Maumus F."/>
            <person name="Michel G."/>
            <person name="Miranda-Saavedra D."/>
            <person name="Morales J."/>
            <person name="Moreau H."/>
            <person name="Motomura T."/>
            <person name="Nagasato C."/>
            <person name="Napoli C.A."/>
            <person name="Nelson D.R."/>
            <person name="Nyvall-Collen P."/>
            <person name="Peters A.F."/>
            <person name="Pommier C."/>
            <person name="Potin P."/>
            <person name="Poulain J."/>
            <person name="Quesneville H."/>
            <person name="Read B."/>
            <person name="Rensing S.A."/>
            <person name="Ritter A."/>
            <person name="Rousvoal S."/>
            <person name="Samanta M."/>
            <person name="Samson G."/>
            <person name="Schroeder D.C."/>
            <person name="Segurens B."/>
            <person name="Strittmatter M."/>
            <person name="Tonon T."/>
            <person name="Tregear J.W."/>
            <person name="Valentin K."/>
            <person name="von Dassow P."/>
            <person name="Yamagishi T."/>
            <person name="Van de Peer Y."/>
            <person name="Wincker P."/>
        </authorList>
    </citation>
    <scope>NUCLEOTIDE SEQUENCE [LARGE SCALE GENOMIC DNA]</scope>
    <source>
        <strain evidence="4">Ec32 / CCAP1310/4</strain>
    </source>
</reference>
<evidence type="ECO:0000256" key="2">
    <source>
        <dbReference type="SAM" id="MobiDB-lite"/>
    </source>
</evidence>
<dbReference type="Proteomes" id="UP000002630">
    <property type="component" value="Linkage Group LG26"/>
</dbReference>
<feature type="compositionally biased region" description="Polar residues" evidence="2">
    <location>
        <begin position="174"/>
        <end position="183"/>
    </location>
</feature>
<proteinExistence type="inferred from homology"/>
<feature type="compositionally biased region" description="Gly residues" evidence="2">
    <location>
        <begin position="213"/>
        <end position="222"/>
    </location>
</feature>
<dbReference type="AlphaFoldDB" id="D7FV71"/>
<dbReference type="InterPro" id="IPR018865">
    <property type="entry name" value="STK19-like"/>
</dbReference>
<dbReference type="EMBL" id="FN649751">
    <property type="protein sequence ID" value="CBJ31877.1"/>
    <property type="molecule type" value="Genomic_DNA"/>
</dbReference>
<accession>D7FV71</accession>
<feature type="region of interest" description="Disordered" evidence="2">
    <location>
        <begin position="281"/>
        <end position="332"/>
    </location>
</feature>
<gene>
    <name evidence="3" type="ORF">Esi_0289_0037</name>
</gene>
<protein>
    <submittedName>
        <fullName evidence="3">Uncharacterized protein</fullName>
    </submittedName>
</protein>
<feature type="region of interest" description="Disordered" evidence="2">
    <location>
        <begin position="170"/>
        <end position="249"/>
    </location>
</feature>
<keyword evidence="4" id="KW-1185">Reference proteome</keyword>
<dbReference type="OrthoDB" id="10261701at2759"/>
<dbReference type="OMA" id="IMSTAHY"/>
<dbReference type="PANTHER" id="PTHR15243:SF0">
    <property type="entry name" value="SERINE_THREONINE-PROTEIN KINASE 19"/>
    <property type="match status" value="1"/>
</dbReference>
<feature type="compositionally biased region" description="Polar residues" evidence="2">
    <location>
        <begin position="1"/>
        <end position="10"/>
    </location>
</feature>
<dbReference type="EMBL" id="FN648474">
    <property type="protein sequence ID" value="CBJ31877.1"/>
    <property type="molecule type" value="Genomic_DNA"/>
</dbReference>
<dbReference type="eggNOG" id="ENOG502RDW5">
    <property type="taxonomic scope" value="Eukaryota"/>
</dbReference>
<dbReference type="PANTHER" id="PTHR15243">
    <property type="entry name" value="SERINE/THREONINE-PROTEIN KINASE 19"/>
    <property type="match status" value="1"/>
</dbReference>
<evidence type="ECO:0000313" key="3">
    <source>
        <dbReference type="EMBL" id="CBJ31877.1"/>
    </source>
</evidence>
<comment type="similarity">
    <text evidence="1">Belongs to the STK19 family.</text>
</comment>
<feature type="compositionally biased region" description="Low complexity" evidence="2">
    <location>
        <begin position="223"/>
        <end position="234"/>
    </location>
</feature>
<organism evidence="3 4">
    <name type="scientific">Ectocarpus siliculosus</name>
    <name type="common">Brown alga</name>
    <name type="synonym">Conferva siliculosa</name>
    <dbReference type="NCBI Taxonomy" id="2880"/>
    <lineage>
        <taxon>Eukaryota</taxon>
        <taxon>Sar</taxon>
        <taxon>Stramenopiles</taxon>
        <taxon>Ochrophyta</taxon>
        <taxon>PX clade</taxon>
        <taxon>Phaeophyceae</taxon>
        <taxon>Ectocarpales</taxon>
        <taxon>Ectocarpaceae</taxon>
        <taxon>Ectocarpus</taxon>
    </lineage>
</organism>
<name>D7FV71_ECTSI</name>
<sequence length="446" mass="47796">MSAPRNSDGTSGRKRPLEPPRGDEEAPQSLSRRTPSRQFEPPPSAGDLIRDDGNSKSNDGQDQYGDESDIFDVADLPNDTMATVLSLQREFYGGQPPTGSVGERTGVVLQHQIYTVLENRTAVDVELTAMRKENVLRTFRLGTGREDWGIMSTAHYLRVISNCLGDTITRENGSKQPARTTAASVRGGHAFARSSTSTVGGSRNTANASTSRGSGGNGGGSSSGRRSPTSTSFSVSGASPKPSAQEHHSSLARNVLERLVLSNTKAYASRKEVLNTMREVRESNTEASGGGASAAAPGGPAVSGGGGGRGKGKERAPDRIMGGDEEKDLRSLKQTEEEVVSLTSKLIRAGFLLPRRDVGREEAYWFSMPQLGKVITSIARGRKDVLAALKRTRYKEMRRAALEKKNPAKATGLPLSFHVRDLLGLGMIRELDTPSGMFLRLPSDPS</sequence>
<feature type="compositionally biased region" description="Polar residues" evidence="2">
    <location>
        <begin position="28"/>
        <end position="37"/>
    </location>
</feature>
<evidence type="ECO:0000313" key="4">
    <source>
        <dbReference type="Proteomes" id="UP000002630"/>
    </source>
</evidence>
<feature type="compositionally biased region" description="Polar residues" evidence="2">
    <location>
        <begin position="193"/>
        <end position="208"/>
    </location>
</feature>
<evidence type="ECO:0000256" key="1">
    <source>
        <dbReference type="ARBA" id="ARBA00093458"/>
    </source>
</evidence>
<dbReference type="InParanoid" id="D7FV71"/>
<dbReference type="Pfam" id="PF10494">
    <property type="entry name" value="Stk19"/>
    <property type="match status" value="1"/>
</dbReference>
<feature type="compositionally biased region" description="Basic and acidic residues" evidence="2">
    <location>
        <begin position="15"/>
        <end position="24"/>
    </location>
</feature>